<dbReference type="Proteomes" id="UP000318509">
    <property type="component" value="Unassembled WGS sequence"/>
</dbReference>
<reference evidence="13 14" key="1">
    <citation type="journal article" date="2019" name="Nat. Microbiol.">
        <title>Mediterranean grassland soil C-N compound turnover is dependent on rainfall and depth, and is mediated by genomically divergent microorganisms.</title>
        <authorList>
            <person name="Diamond S."/>
            <person name="Andeer P.F."/>
            <person name="Li Z."/>
            <person name="Crits-Christoph A."/>
            <person name="Burstein D."/>
            <person name="Anantharaman K."/>
            <person name="Lane K.R."/>
            <person name="Thomas B.C."/>
            <person name="Pan C."/>
            <person name="Northen T.R."/>
            <person name="Banfield J.F."/>
        </authorList>
    </citation>
    <scope>NUCLEOTIDE SEQUENCE [LARGE SCALE GENOMIC DNA]</scope>
    <source>
        <strain evidence="13">NP_3</strain>
    </source>
</reference>
<evidence type="ECO:0000256" key="5">
    <source>
        <dbReference type="ARBA" id="ARBA00022723"/>
    </source>
</evidence>
<keyword evidence="6" id="KW-0378">Hydrolase</keyword>
<comment type="catalytic activity">
    <reaction evidence="8">
        <text>adenosine + H2O + H(+) = inosine + NH4(+)</text>
        <dbReference type="Rhea" id="RHEA:24408"/>
        <dbReference type="ChEBI" id="CHEBI:15377"/>
        <dbReference type="ChEBI" id="CHEBI:15378"/>
        <dbReference type="ChEBI" id="CHEBI:16335"/>
        <dbReference type="ChEBI" id="CHEBI:17596"/>
        <dbReference type="ChEBI" id="CHEBI:28938"/>
        <dbReference type="EC" id="3.5.4.4"/>
    </reaction>
    <physiologicalReaction direction="left-to-right" evidence="8">
        <dbReference type="Rhea" id="RHEA:24409"/>
    </physiologicalReaction>
</comment>
<dbReference type="AlphaFoldDB" id="A0A537JXH4"/>
<feature type="compositionally biased region" description="Basic and acidic residues" evidence="12">
    <location>
        <begin position="1"/>
        <end position="13"/>
    </location>
</feature>
<evidence type="ECO:0000256" key="12">
    <source>
        <dbReference type="SAM" id="MobiDB-lite"/>
    </source>
</evidence>
<dbReference type="Gene3D" id="3.60.140.10">
    <property type="entry name" value="CNF1/YfiH-like putative cysteine hydrolases"/>
    <property type="match status" value="1"/>
</dbReference>
<evidence type="ECO:0000256" key="4">
    <source>
        <dbReference type="ARBA" id="ARBA00022679"/>
    </source>
</evidence>
<evidence type="ECO:0000256" key="3">
    <source>
        <dbReference type="ARBA" id="ARBA00007353"/>
    </source>
</evidence>
<dbReference type="InterPro" id="IPR011324">
    <property type="entry name" value="Cytotoxic_necrot_fac-like_cat"/>
</dbReference>
<keyword evidence="4" id="KW-0808">Transferase</keyword>
<feature type="compositionally biased region" description="Basic residues" evidence="12">
    <location>
        <begin position="14"/>
        <end position="24"/>
    </location>
</feature>
<evidence type="ECO:0000256" key="1">
    <source>
        <dbReference type="ARBA" id="ARBA00000553"/>
    </source>
</evidence>
<comment type="similarity">
    <text evidence="3 11">Belongs to the purine nucleoside phosphorylase YfiH/LACC1 family.</text>
</comment>
<dbReference type="InterPro" id="IPR038371">
    <property type="entry name" value="Cu_polyphenol_OxRdtase_sf"/>
</dbReference>
<comment type="catalytic activity">
    <reaction evidence="1">
        <text>inosine + phosphate = alpha-D-ribose 1-phosphate + hypoxanthine</text>
        <dbReference type="Rhea" id="RHEA:27646"/>
        <dbReference type="ChEBI" id="CHEBI:17368"/>
        <dbReference type="ChEBI" id="CHEBI:17596"/>
        <dbReference type="ChEBI" id="CHEBI:43474"/>
        <dbReference type="ChEBI" id="CHEBI:57720"/>
        <dbReference type="EC" id="2.4.2.1"/>
    </reaction>
    <physiologicalReaction direction="left-to-right" evidence="1">
        <dbReference type="Rhea" id="RHEA:27647"/>
    </physiologicalReaction>
</comment>
<sequence length="305" mass="32029">MAPGRDRAVDDRPRGRRPRLHQRGGARTDHLTADLIPASALEATGLVRAVFTTRRGGVSRGAYRSLNLSFGVGDDPEAVTVNRRRLADAVGIPPGVLVEAEQVHGSGVALAGRLPLSRSSLRSASGRGGGTHLPPAGAPIPGVDALVTADPGLWLAIYAADCVPVLVLDAATPAIAAVHAGWRGTAAGVVPAALDRMRTAFGTAAAQCRVVLGPAIGECCYEVDAPVARAMEGAAWWPEAVRPTGPGRWHLDLRTAIRRQLLDLGVPADHVTIVPHCTACRADLFFSYRRDRVTGRMGACIGLRR</sequence>
<gene>
    <name evidence="13" type="primary">pgeF</name>
    <name evidence="13" type="ORF">E6H00_14035</name>
</gene>
<feature type="region of interest" description="Disordered" evidence="12">
    <location>
        <begin position="1"/>
        <end position="26"/>
    </location>
</feature>
<evidence type="ECO:0000256" key="8">
    <source>
        <dbReference type="ARBA" id="ARBA00047989"/>
    </source>
</evidence>
<organism evidence="13 14">
    <name type="scientific">Candidatus Segetimicrobium genomatis</name>
    <dbReference type="NCBI Taxonomy" id="2569760"/>
    <lineage>
        <taxon>Bacteria</taxon>
        <taxon>Bacillati</taxon>
        <taxon>Candidatus Sysuimicrobiota</taxon>
        <taxon>Candidatus Sysuimicrobiia</taxon>
        <taxon>Candidatus Sysuimicrobiales</taxon>
        <taxon>Candidatus Segetimicrobiaceae</taxon>
        <taxon>Candidatus Segetimicrobium</taxon>
    </lineage>
</organism>
<dbReference type="PANTHER" id="PTHR30616">
    <property type="entry name" value="UNCHARACTERIZED PROTEIN YFIH"/>
    <property type="match status" value="1"/>
</dbReference>
<dbReference type="GO" id="GO:0017061">
    <property type="term" value="F:S-methyl-5-thioadenosine phosphorylase activity"/>
    <property type="evidence" value="ECO:0007669"/>
    <property type="project" value="UniProtKB-EC"/>
</dbReference>
<comment type="catalytic activity">
    <reaction evidence="9">
        <text>adenosine + phosphate = alpha-D-ribose 1-phosphate + adenine</text>
        <dbReference type="Rhea" id="RHEA:27642"/>
        <dbReference type="ChEBI" id="CHEBI:16335"/>
        <dbReference type="ChEBI" id="CHEBI:16708"/>
        <dbReference type="ChEBI" id="CHEBI:43474"/>
        <dbReference type="ChEBI" id="CHEBI:57720"/>
        <dbReference type="EC" id="2.4.2.1"/>
    </reaction>
    <physiologicalReaction direction="left-to-right" evidence="9">
        <dbReference type="Rhea" id="RHEA:27643"/>
    </physiologicalReaction>
</comment>
<dbReference type="GO" id="GO:0005507">
    <property type="term" value="F:copper ion binding"/>
    <property type="evidence" value="ECO:0007669"/>
    <property type="project" value="TreeGrafter"/>
</dbReference>
<evidence type="ECO:0000256" key="9">
    <source>
        <dbReference type="ARBA" id="ARBA00048968"/>
    </source>
</evidence>
<comment type="catalytic activity">
    <reaction evidence="10">
        <text>S-methyl-5'-thioadenosine + phosphate = 5-(methylsulfanyl)-alpha-D-ribose 1-phosphate + adenine</text>
        <dbReference type="Rhea" id="RHEA:11852"/>
        <dbReference type="ChEBI" id="CHEBI:16708"/>
        <dbReference type="ChEBI" id="CHEBI:17509"/>
        <dbReference type="ChEBI" id="CHEBI:43474"/>
        <dbReference type="ChEBI" id="CHEBI:58533"/>
        <dbReference type="EC" id="2.4.2.28"/>
    </reaction>
    <physiologicalReaction direction="left-to-right" evidence="10">
        <dbReference type="Rhea" id="RHEA:11853"/>
    </physiologicalReaction>
</comment>
<comment type="function">
    <text evidence="2">Purine nucleoside enzyme that catalyzes the phosphorolysis of adenosine and inosine nucleosides, yielding D-ribose 1-phosphate and the respective free bases, adenine and hypoxanthine. Also catalyzes the phosphorolysis of S-methyl-5'-thioadenosine into adenine and S-methyl-5-thio-alpha-D-ribose 1-phosphate. Also has adenosine deaminase activity.</text>
</comment>
<evidence type="ECO:0000256" key="7">
    <source>
        <dbReference type="ARBA" id="ARBA00022833"/>
    </source>
</evidence>
<evidence type="ECO:0000256" key="6">
    <source>
        <dbReference type="ARBA" id="ARBA00022801"/>
    </source>
</evidence>
<evidence type="ECO:0000256" key="10">
    <source>
        <dbReference type="ARBA" id="ARBA00049893"/>
    </source>
</evidence>
<keyword evidence="5" id="KW-0479">Metal-binding</keyword>
<dbReference type="SUPFAM" id="SSF64438">
    <property type="entry name" value="CNF1/YfiH-like putative cysteine hydrolases"/>
    <property type="match status" value="1"/>
</dbReference>
<evidence type="ECO:0000256" key="2">
    <source>
        <dbReference type="ARBA" id="ARBA00003215"/>
    </source>
</evidence>
<protein>
    <recommendedName>
        <fullName evidence="11">Purine nucleoside phosphorylase</fullName>
    </recommendedName>
</protein>
<keyword evidence="7" id="KW-0862">Zinc</keyword>
<dbReference type="CDD" id="cd16833">
    <property type="entry name" value="YfiH"/>
    <property type="match status" value="1"/>
</dbReference>
<name>A0A537JXH4_9BACT</name>
<dbReference type="NCBIfam" id="TIGR00726">
    <property type="entry name" value="peptidoglycan editing factor PgeF"/>
    <property type="match status" value="1"/>
</dbReference>
<evidence type="ECO:0000313" key="14">
    <source>
        <dbReference type="Proteomes" id="UP000318509"/>
    </source>
</evidence>
<dbReference type="Pfam" id="PF02578">
    <property type="entry name" value="Cu-oxidase_4"/>
    <property type="match status" value="1"/>
</dbReference>
<proteinExistence type="inferred from homology"/>
<dbReference type="PANTHER" id="PTHR30616:SF2">
    <property type="entry name" value="PURINE NUCLEOSIDE PHOSPHORYLASE LACC1"/>
    <property type="match status" value="1"/>
</dbReference>
<comment type="caution">
    <text evidence="13">The sequence shown here is derived from an EMBL/GenBank/DDBJ whole genome shotgun (WGS) entry which is preliminary data.</text>
</comment>
<dbReference type="EMBL" id="VBAK01000148">
    <property type="protein sequence ID" value="TMI87952.1"/>
    <property type="molecule type" value="Genomic_DNA"/>
</dbReference>
<evidence type="ECO:0000313" key="13">
    <source>
        <dbReference type="EMBL" id="TMI87952.1"/>
    </source>
</evidence>
<dbReference type="GO" id="GO:0016787">
    <property type="term" value="F:hydrolase activity"/>
    <property type="evidence" value="ECO:0007669"/>
    <property type="project" value="UniProtKB-KW"/>
</dbReference>
<dbReference type="InterPro" id="IPR003730">
    <property type="entry name" value="Cu_polyphenol_OxRdtase"/>
</dbReference>
<evidence type="ECO:0000256" key="11">
    <source>
        <dbReference type="RuleBase" id="RU361274"/>
    </source>
</evidence>
<accession>A0A537JXH4</accession>